<protein>
    <recommendedName>
        <fullName evidence="3 14">UDP-N-acetylmuramate--L-alanine ligase</fullName>
        <ecNumber evidence="3 14">6.3.2.8</ecNumber>
    </recommendedName>
    <alternativeName>
        <fullName evidence="14">UDP-N-acetylmuramoyl-L-alanine synthetase</fullName>
    </alternativeName>
</protein>
<keyword evidence="11 14" id="KW-0131">Cell cycle</keyword>
<evidence type="ECO:0000256" key="6">
    <source>
        <dbReference type="ARBA" id="ARBA00022618"/>
    </source>
</evidence>
<evidence type="ECO:0000259" key="16">
    <source>
        <dbReference type="Pfam" id="PF02875"/>
    </source>
</evidence>
<keyword evidence="7 14" id="KW-0547">Nucleotide-binding</keyword>
<comment type="similarity">
    <text evidence="14">Belongs to the MurCDEF family.</text>
</comment>
<gene>
    <name evidence="14" type="primary">murC</name>
    <name evidence="18" type="ORF">LS48_10560</name>
</gene>
<dbReference type="NCBIfam" id="TIGR01082">
    <property type="entry name" value="murC"/>
    <property type="match status" value="1"/>
</dbReference>
<dbReference type="InterPro" id="IPR013221">
    <property type="entry name" value="Mur_ligase_cen"/>
</dbReference>
<dbReference type="Gene3D" id="3.40.50.720">
    <property type="entry name" value="NAD(P)-binding Rossmann-like Domain"/>
    <property type="match status" value="1"/>
</dbReference>
<evidence type="ECO:0000256" key="2">
    <source>
        <dbReference type="ARBA" id="ARBA00004752"/>
    </source>
</evidence>
<keyword evidence="4 14" id="KW-0963">Cytoplasm</keyword>
<dbReference type="Gene3D" id="3.40.1190.10">
    <property type="entry name" value="Mur-like, catalytic domain"/>
    <property type="match status" value="1"/>
</dbReference>
<accession>A0A137RGA9</accession>
<dbReference type="EMBL" id="JRWG01000006">
    <property type="protein sequence ID" value="KXN98526.1"/>
    <property type="molecule type" value="Genomic_DNA"/>
</dbReference>
<evidence type="ECO:0000256" key="5">
    <source>
        <dbReference type="ARBA" id="ARBA00022598"/>
    </source>
</evidence>
<feature type="domain" description="Mur ligase central" evidence="17">
    <location>
        <begin position="118"/>
        <end position="287"/>
    </location>
</feature>
<reference evidence="19" key="1">
    <citation type="submission" date="2014-10" db="EMBL/GenBank/DDBJ databases">
        <title>Genome sequencing of Vitellibacter sp. D-24.</title>
        <authorList>
            <person name="Thevarajoo S."/>
            <person name="Selvaratnam C."/>
            <person name="Goh K.M."/>
            <person name="Chong C.S."/>
        </authorList>
    </citation>
    <scope>NUCLEOTIDE SEQUENCE [LARGE SCALE GENOMIC DNA]</scope>
    <source>
        <strain evidence="19">D-24</strain>
    </source>
</reference>
<dbReference type="Proteomes" id="UP000070138">
    <property type="component" value="Unassembled WGS sequence"/>
</dbReference>
<keyword evidence="6 14" id="KW-0132">Cell division</keyword>
<dbReference type="EC" id="6.3.2.8" evidence="3 14"/>
<evidence type="ECO:0000256" key="4">
    <source>
        <dbReference type="ARBA" id="ARBA00022490"/>
    </source>
</evidence>
<dbReference type="GO" id="GO:0008763">
    <property type="term" value="F:UDP-N-acetylmuramate-L-alanine ligase activity"/>
    <property type="evidence" value="ECO:0007669"/>
    <property type="project" value="UniProtKB-UniRule"/>
</dbReference>
<evidence type="ECO:0000256" key="3">
    <source>
        <dbReference type="ARBA" id="ARBA00012211"/>
    </source>
</evidence>
<dbReference type="RefSeq" id="WP_076692456.1">
    <property type="nucleotide sequence ID" value="NZ_JRWG01000006.1"/>
</dbReference>
<evidence type="ECO:0000256" key="8">
    <source>
        <dbReference type="ARBA" id="ARBA00022840"/>
    </source>
</evidence>
<dbReference type="OrthoDB" id="9804126at2"/>
<evidence type="ECO:0000256" key="13">
    <source>
        <dbReference type="ARBA" id="ARBA00047833"/>
    </source>
</evidence>
<comment type="subcellular location">
    <subcellularLocation>
        <location evidence="1 14">Cytoplasm</location>
    </subcellularLocation>
</comment>
<dbReference type="AlphaFoldDB" id="A0A137RGA9"/>
<dbReference type="InterPro" id="IPR050061">
    <property type="entry name" value="MurCDEF_pg_biosynth"/>
</dbReference>
<comment type="caution">
    <text evidence="18">The sequence shown here is derived from an EMBL/GenBank/DDBJ whole genome shotgun (WGS) entry which is preliminary data.</text>
</comment>
<dbReference type="InterPro" id="IPR036565">
    <property type="entry name" value="Mur-like_cat_sf"/>
</dbReference>
<evidence type="ECO:0000313" key="19">
    <source>
        <dbReference type="Proteomes" id="UP000070138"/>
    </source>
</evidence>
<feature type="domain" description="Mur ligase C-terminal" evidence="16">
    <location>
        <begin position="309"/>
        <end position="404"/>
    </location>
</feature>
<dbReference type="PANTHER" id="PTHR43445">
    <property type="entry name" value="UDP-N-ACETYLMURAMATE--L-ALANINE LIGASE-RELATED"/>
    <property type="match status" value="1"/>
</dbReference>
<dbReference type="InterPro" id="IPR005758">
    <property type="entry name" value="UDP-N-AcMur_Ala_ligase_MurC"/>
</dbReference>
<keyword evidence="8 14" id="KW-0067">ATP-binding</keyword>
<dbReference type="SUPFAM" id="SSF53623">
    <property type="entry name" value="MurD-like peptide ligases, catalytic domain"/>
    <property type="match status" value="1"/>
</dbReference>
<evidence type="ECO:0000313" key="18">
    <source>
        <dbReference type="EMBL" id="KXN98526.1"/>
    </source>
</evidence>
<feature type="binding site" evidence="14">
    <location>
        <begin position="120"/>
        <end position="126"/>
    </location>
    <ligand>
        <name>ATP</name>
        <dbReference type="ChEBI" id="CHEBI:30616"/>
    </ligand>
</feature>
<dbReference type="InterPro" id="IPR000713">
    <property type="entry name" value="Mur_ligase_N"/>
</dbReference>
<comment type="function">
    <text evidence="14">Cell wall formation.</text>
</comment>
<feature type="domain" description="Mur ligase N-terminal catalytic" evidence="15">
    <location>
        <begin position="10"/>
        <end position="111"/>
    </location>
</feature>
<evidence type="ECO:0000259" key="17">
    <source>
        <dbReference type="Pfam" id="PF08245"/>
    </source>
</evidence>
<dbReference type="SUPFAM" id="SSF53244">
    <property type="entry name" value="MurD-like peptide ligases, peptide-binding domain"/>
    <property type="match status" value="1"/>
</dbReference>
<comment type="catalytic activity">
    <reaction evidence="13 14">
        <text>UDP-N-acetyl-alpha-D-muramate + L-alanine + ATP = UDP-N-acetyl-alpha-D-muramoyl-L-alanine + ADP + phosphate + H(+)</text>
        <dbReference type="Rhea" id="RHEA:23372"/>
        <dbReference type="ChEBI" id="CHEBI:15378"/>
        <dbReference type="ChEBI" id="CHEBI:30616"/>
        <dbReference type="ChEBI" id="CHEBI:43474"/>
        <dbReference type="ChEBI" id="CHEBI:57972"/>
        <dbReference type="ChEBI" id="CHEBI:70757"/>
        <dbReference type="ChEBI" id="CHEBI:83898"/>
        <dbReference type="ChEBI" id="CHEBI:456216"/>
        <dbReference type="EC" id="6.3.2.8"/>
    </reaction>
</comment>
<evidence type="ECO:0000256" key="7">
    <source>
        <dbReference type="ARBA" id="ARBA00022741"/>
    </source>
</evidence>
<keyword evidence="9 14" id="KW-0133">Cell shape</keyword>
<name>A0A137RGA9_9FLAO</name>
<dbReference type="InterPro" id="IPR036615">
    <property type="entry name" value="Mur_ligase_C_dom_sf"/>
</dbReference>
<evidence type="ECO:0000256" key="12">
    <source>
        <dbReference type="ARBA" id="ARBA00023316"/>
    </source>
</evidence>
<dbReference type="GO" id="GO:0005524">
    <property type="term" value="F:ATP binding"/>
    <property type="evidence" value="ECO:0007669"/>
    <property type="project" value="UniProtKB-UniRule"/>
</dbReference>
<evidence type="ECO:0000256" key="10">
    <source>
        <dbReference type="ARBA" id="ARBA00022984"/>
    </source>
</evidence>
<dbReference type="Pfam" id="PF01225">
    <property type="entry name" value="Mur_ligase"/>
    <property type="match status" value="1"/>
</dbReference>
<evidence type="ECO:0000256" key="14">
    <source>
        <dbReference type="HAMAP-Rule" id="MF_00046"/>
    </source>
</evidence>
<dbReference type="PANTHER" id="PTHR43445:SF3">
    <property type="entry name" value="UDP-N-ACETYLMURAMATE--L-ALANINE LIGASE"/>
    <property type="match status" value="1"/>
</dbReference>
<evidence type="ECO:0000259" key="15">
    <source>
        <dbReference type="Pfam" id="PF01225"/>
    </source>
</evidence>
<dbReference type="Pfam" id="PF08245">
    <property type="entry name" value="Mur_ligase_M"/>
    <property type="match status" value="1"/>
</dbReference>
<keyword evidence="10 14" id="KW-0573">Peptidoglycan synthesis</keyword>
<dbReference type="GO" id="GO:0005737">
    <property type="term" value="C:cytoplasm"/>
    <property type="evidence" value="ECO:0007669"/>
    <property type="project" value="UniProtKB-SubCell"/>
</dbReference>
<dbReference type="Gene3D" id="3.90.190.20">
    <property type="entry name" value="Mur ligase, C-terminal domain"/>
    <property type="match status" value="1"/>
</dbReference>
<dbReference type="STRING" id="1548749.LS48_10560"/>
<dbReference type="PATRIC" id="fig|1548749.3.peg.2221"/>
<dbReference type="UniPathway" id="UPA00219"/>
<evidence type="ECO:0000256" key="11">
    <source>
        <dbReference type="ARBA" id="ARBA00023306"/>
    </source>
</evidence>
<evidence type="ECO:0000256" key="1">
    <source>
        <dbReference type="ARBA" id="ARBA00004496"/>
    </source>
</evidence>
<dbReference type="GO" id="GO:0071555">
    <property type="term" value="P:cell wall organization"/>
    <property type="evidence" value="ECO:0007669"/>
    <property type="project" value="UniProtKB-KW"/>
</dbReference>
<evidence type="ECO:0000256" key="9">
    <source>
        <dbReference type="ARBA" id="ARBA00022960"/>
    </source>
</evidence>
<proteinExistence type="inferred from homology"/>
<keyword evidence="19" id="KW-1185">Reference proteome</keyword>
<dbReference type="HAMAP" id="MF_00046">
    <property type="entry name" value="MurC"/>
    <property type="match status" value="1"/>
</dbReference>
<sequence>MNNLKDIQTFYFVGIGGIGMSALARYFKMQGKAVFGYDRTSTDLTEELISEGIPVTFIDEISEIQKEVLSKENVLVVYTPAIPKGNKILNYFFSEDFQIVKRAQLLGEVSKNTLCLAVAGTHGKTTTSAILGHLLAECNMPVTAFLGGIAENYNSNFIYKGNEITVVEADEFDRSFLQLRPDIACVTSMDADHLDIYGDASEIENAFRAFARLVEKEENVFIKKNLSLDGMTVGVEEAADYSAQNVKIKNGAYLFDLRTPNGTLENLTFLLPGHHNLTNAIMALGMAILAGSPTDRLPKALASFKGVKRRFSYKIKTDELVLIDDYAHHPTEIDALFQAVDEMYPNDHKQIVFQPHLFSRTRDFAEGFAKSLPQFDEVVLLDIYPAREEPIEGITSKWLLDQVIAKNKRLVVKSALPEVLLKSKCRIKLLVGAGDIGVEVNKLTKKLKNET</sequence>
<keyword evidence="12 14" id="KW-0961">Cell wall biogenesis/degradation</keyword>
<dbReference type="GO" id="GO:0008360">
    <property type="term" value="P:regulation of cell shape"/>
    <property type="evidence" value="ECO:0007669"/>
    <property type="project" value="UniProtKB-KW"/>
</dbReference>
<comment type="pathway">
    <text evidence="2 14">Cell wall biogenesis; peptidoglycan biosynthesis.</text>
</comment>
<reference evidence="18 19" key="2">
    <citation type="journal article" date="2016" name="Int. J. Syst. Evol. Microbiol.">
        <title>Vitellibacter aquimaris sp. nov., a marine bacterium isolated from seawater.</title>
        <authorList>
            <person name="Thevarajoo S."/>
            <person name="Selvaratnam C."/>
            <person name="Goh K.M."/>
            <person name="Hong K.W."/>
            <person name="Chan X.Y."/>
            <person name="Chan K.G."/>
            <person name="Chong C.S."/>
        </authorList>
    </citation>
    <scope>NUCLEOTIDE SEQUENCE [LARGE SCALE GENOMIC DNA]</scope>
    <source>
        <strain evidence="18 19">D-24</strain>
    </source>
</reference>
<dbReference type="InterPro" id="IPR004101">
    <property type="entry name" value="Mur_ligase_C"/>
</dbReference>
<dbReference type="GO" id="GO:0009252">
    <property type="term" value="P:peptidoglycan biosynthetic process"/>
    <property type="evidence" value="ECO:0007669"/>
    <property type="project" value="UniProtKB-UniRule"/>
</dbReference>
<dbReference type="GO" id="GO:0051301">
    <property type="term" value="P:cell division"/>
    <property type="evidence" value="ECO:0007669"/>
    <property type="project" value="UniProtKB-KW"/>
</dbReference>
<dbReference type="Pfam" id="PF02875">
    <property type="entry name" value="Mur_ligase_C"/>
    <property type="match status" value="1"/>
</dbReference>
<organism evidence="18 19">
    <name type="scientific">Aequorivita aquimaris</name>
    <dbReference type="NCBI Taxonomy" id="1548749"/>
    <lineage>
        <taxon>Bacteria</taxon>
        <taxon>Pseudomonadati</taxon>
        <taxon>Bacteroidota</taxon>
        <taxon>Flavobacteriia</taxon>
        <taxon>Flavobacteriales</taxon>
        <taxon>Flavobacteriaceae</taxon>
        <taxon>Aequorivita</taxon>
    </lineage>
</organism>
<keyword evidence="5 14" id="KW-0436">Ligase</keyword>
<dbReference type="SUPFAM" id="SSF51984">
    <property type="entry name" value="MurCD N-terminal domain"/>
    <property type="match status" value="1"/>
</dbReference>